<geneLocation type="plasmid" evidence="2">
    <name>pmty18780-3 dna</name>
</geneLocation>
<dbReference type="Proteomes" id="UP000509260">
    <property type="component" value="Plasmid pMTY18780-3"/>
</dbReference>
<gene>
    <name evidence="1" type="ORF">TUM18780_48960</name>
</gene>
<dbReference type="EMBL" id="AP023200">
    <property type="protein sequence ID" value="BCG39734.1"/>
    <property type="molecule type" value="Genomic_DNA"/>
</dbReference>
<reference evidence="1 2" key="1">
    <citation type="submission" date="2020-06" db="EMBL/GenBank/DDBJ databases">
        <title>Whole-genome sequencing of blaNDM-5 positive Escherichia coli isolated from a Japanese patient with no history of travel abroad.</title>
        <authorList>
            <person name="Ito Y."/>
            <person name="Aoki K."/>
            <person name="Nakayama N."/>
            <person name="Ohtsuka M."/>
            <person name="Ota M."/>
            <person name="Kaneko N."/>
            <person name="Yoshida M."/>
            <person name="Ishii Y."/>
            <person name="Tateda K."/>
            <person name="Matsuse H."/>
        </authorList>
    </citation>
    <scope>NUCLEOTIDE SEQUENCE [LARGE SCALE GENOMIC DNA]</scope>
    <source>
        <strain evidence="1 2">TUM18780</strain>
        <plasmid evidence="2">pmty18780-3 dna</plasmid>
    </source>
</reference>
<dbReference type="AlphaFoldDB" id="A0ABC8E7S3"/>
<dbReference type="Gene3D" id="2.60.120.380">
    <property type="match status" value="1"/>
</dbReference>
<evidence type="ECO:0000313" key="1">
    <source>
        <dbReference type="EMBL" id="BCG39734.1"/>
    </source>
</evidence>
<protein>
    <submittedName>
        <fullName evidence="1">Uncharacterized protein</fullName>
    </submittedName>
</protein>
<name>A0ABC8E7S3_ECOLX</name>
<organism evidence="1 2">
    <name type="scientific">Escherichia coli</name>
    <dbReference type="NCBI Taxonomy" id="562"/>
    <lineage>
        <taxon>Bacteria</taxon>
        <taxon>Pseudomonadati</taxon>
        <taxon>Pseudomonadota</taxon>
        <taxon>Gammaproteobacteria</taxon>
        <taxon>Enterobacterales</taxon>
        <taxon>Enterobacteriaceae</taxon>
        <taxon>Escherichia</taxon>
    </lineage>
</organism>
<keyword evidence="1" id="KW-0614">Plasmid</keyword>
<evidence type="ECO:0000313" key="2">
    <source>
        <dbReference type="Proteomes" id="UP000509260"/>
    </source>
</evidence>
<proteinExistence type="predicted"/>
<sequence length="74" mass="8562">MSLEKTVDVKFPSEKDKVAYSDVIKGFDYKTYKFLAKKGQHLQILLSNEWSEHIHISLGQASKIRLFLIEAHLV</sequence>
<accession>A0ABC8E7S3</accession>